<accession>I0H8Q7</accession>
<dbReference type="EMBL" id="AP012319">
    <property type="protein sequence ID" value="BAL89394.1"/>
    <property type="molecule type" value="Genomic_DNA"/>
</dbReference>
<dbReference type="PANTHER" id="PTHR43245:SF13">
    <property type="entry name" value="UDP-D-APIOSE_UDP-D-XYLOSE SYNTHASE 2"/>
    <property type="match status" value="1"/>
</dbReference>
<dbReference type="RefSeq" id="WP_014444288.1">
    <property type="nucleotide sequence ID" value="NC_017093.1"/>
</dbReference>
<dbReference type="InterPro" id="IPR001509">
    <property type="entry name" value="Epimerase_deHydtase"/>
</dbReference>
<dbReference type="Gene3D" id="3.40.50.720">
    <property type="entry name" value="NAD(P)-binding Rossmann-like Domain"/>
    <property type="match status" value="1"/>
</dbReference>
<evidence type="ECO:0000259" key="2">
    <source>
        <dbReference type="Pfam" id="PF01370"/>
    </source>
</evidence>
<gene>
    <name evidence="3" type="ordered locus">AMIS_41740</name>
</gene>
<dbReference type="eggNOG" id="COG0451">
    <property type="taxonomic scope" value="Bacteria"/>
</dbReference>
<dbReference type="HOGENOM" id="CLU_061176_0_0_11"/>
<dbReference type="InterPro" id="IPR036291">
    <property type="entry name" value="NAD(P)-bd_dom_sf"/>
</dbReference>
<sequence>MRILVLGGSGFAGRAVAAEAVARGCDVTVLNRGRRDPVPGVRQLTGDRLTADGLRALDGGRWDAVVDTWSADARAVELAAAALAGRAGHYTYVSSRSVYHYDENPSPASSSPGLTAGAPGGASWADAPALTEDAPLVAADDPGYAGDKLRGEQAAEHFGGPLLLARAGLILGPHEDVGRLPWWLRRLQRGGPTLAPGPRDLPLQYIDVRDLAAFVLDAAAAGRTGPYTVVNESGHTTMGELLGIANEVTGGHADLRWTAPEAILDAGIEPWTQLPIWLPPGPLYAFMHRGDVSRATAAGLRCRPVRDTVADTWSWLADLPGPAPLRTDRPPVGLSPEAEATLL</sequence>
<dbReference type="SUPFAM" id="SSF51735">
    <property type="entry name" value="NAD(P)-binding Rossmann-fold domains"/>
    <property type="match status" value="1"/>
</dbReference>
<organism evidence="3 4">
    <name type="scientific">Actinoplanes missouriensis (strain ATCC 14538 / DSM 43046 / CBS 188.64 / JCM 3121 / NBRC 102363 / NCIMB 12654 / NRRL B-3342 / UNCC 431)</name>
    <dbReference type="NCBI Taxonomy" id="512565"/>
    <lineage>
        <taxon>Bacteria</taxon>
        <taxon>Bacillati</taxon>
        <taxon>Actinomycetota</taxon>
        <taxon>Actinomycetes</taxon>
        <taxon>Micromonosporales</taxon>
        <taxon>Micromonosporaceae</taxon>
        <taxon>Actinoplanes</taxon>
    </lineage>
</organism>
<evidence type="ECO:0000313" key="3">
    <source>
        <dbReference type="EMBL" id="BAL89394.1"/>
    </source>
</evidence>
<dbReference type="Proteomes" id="UP000007882">
    <property type="component" value="Chromosome"/>
</dbReference>
<dbReference type="AlphaFoldDB" id="I0H8Q7"/>
<feature type="region of interest" description="Disordered" evidence="1">
    <location>
        <begin position="103"/>
        <end position="125"/>
    </location>
</feature>
<feature type="domain" description="NAD-dependent epimerase/dehydratase" evidence="2">
    <location>
        <begin position="3"/>
        <end position="225"/>
    </location>
</feature>
<feature type="region of interest" description="Disordered" evidence="1">
    <location>
        <begin position="320"/>
        <end position="343"/>
    </location>
</feature>
<dbReference type="STRING" id="512565.AMIS_41740"/>
<keyword evidence="4" id="KW-1185">Reference proteome</keyword>
<dbReference type="PANTHER" id="PTHR43245">
    <property type="entry name" value="BIFUNCTIONAL POLYMYXIN RESISTANCE PROTEIN ARNA"/>
    <property type="match status" value="1"/>
</dbReference>
<proteinExistence type="predicted"/>
<dbReference type="PATRIC" id="fig|512565.3.peg.4156"/>
<name>I0H8Q7_ACTM4</name>
<dbReference type="InterPro" id="IPR050177">
    <property type="entry name" value="Lipid_A_modif_metabolic_enz"/>
</dbReference>
<dbReference type="KEGG" id="ams:AMIS_41740"/>
<evidence type="ECO:0000256" key="1">
    <source>
        <dbReference type="SAM" id="MobiDB-lite"/>
    </source>
</evidence>
<dbReference type="Pfam" id="PF01370">
    <property type="entry name" value="Epimerase"/>
    <property type="match status" value="1"/>
</dbReference>
<reference evidence="3 4" key="1">
    <citation type="submission" date="2012-02" db="EMBL/GenBank/DDBJ databases">
        <title>Complete genome sequence of Actinoplanes missouriensis 431 (= NBRC 102363).</title>
        <authorList>
            <person name="Ohnishi Y."/>
            <person name="Ishikawa J."/>
            <person name="Sekine M."/>
            <person name="Hosoyama A."/>
            <person name="Harada T."/>
            <person name="Narita H."/>
            <person name="Hata T."/>
            <person name="Konno Y."/>
            <person name="Tutikane K."/>
            <person name="Fujita N."/>
            <person name="Horinouchi S."/>
            <person name="Hayakawa M."/>
        </authorList>
    </citation>
    <scope>NUCLEOTIDE SEQUENCE [LARGE SCALE GENOMIC DNA]</scope>
    <source>
        <strain evidence="4">ATCC 14538 / DSM 43046 / CBS 188.64 / JCM 3121 / NBRC 102363 / NCIMB 12654 / NRRL B-3342 / UNCC 431</strain>
    </source>
</reference>
<evidence type="ECO:0000313" key="4">
    <source>
        <dbReference type="Proteomes" id="UP000007882"/>
    </source>
</evidence>
<protein>
    <submittedName>
        <fullName evidence="3">Putative NAD-dependent epimerase/dehydratase</fullName>
    </submittedName>
</protein>
<dbReference type="OrthoDB" id="7941246at2"/>